<dbReference type="AlphaFoldDB" id="A0A4C1TQF6"/>
<dbReference type="STRING" id="151549.A0A4C1TQF6"/>
<dbReference type="InterPro" id="IPR058856">
    <property type="entry name" value="ASCC3_N"/>
</dbReference>
<dbReference type="OrthoDB" id="5575at2759"/>
<reference evidence="2 3" key="1">
    <citation type="journal article" date="2019" name="Commun. Biol.">
        <title>The bagworm genome reveals a unique fibroin gene that provides high tensile strength.</title>
        <authorList>
            <person name="Kono N."/>
            <person name="Nakamura H."/>
            <person name="Ohtoshi R."/>
            <person name="Tomita M."/>
            <person name="Numata K."/>
            <person name="Arakawa K."/>
        </authorList>
    </citation>
    <scope>NUCLEOTIDE SEQUENCE [LARGE SCALE GENOMIC DNA]</scope>
</reference>
<accession>A0A4C1TQF6</accession>
<name>A0A4C1TQF6_EUMVA</name>
<dbReference type="EMBL" id="BGZK01000077">
    <property type="protein sequence ID" value="GBP16146.1"/>
    <property type="molecule type" value="Genomic_DNA"/>
</dbReference>
<dbReference type="Proteomes" id="UP000299102">
    <property type="component" value="Unassembled WGS sequence"/>
</dbReference>
<dbReference type="Pfam" id="PF26582">
    <property type="entry name" value="ASCC3_N"/>
    <property type="match status" value="1"/>
</dbReference>
<evidence type="ECO:0000313" key="2">
    <source>
        <dbReference type="EMBL" id="GBP16146.1"/>
    </source>
</evidence>
<evidence type="ECO:0000313" key="3">
    <source>
        <dbReference type="Proteomes" id="UP000299102"/>
    </source>
</evidence>
<organism evidence="2 3">
    <name type="scientific">Eumeta variegata</name>
    <name type="common">Bagworm moth</name>
    <name type="synonym">Eumeta japonica</name>
    <dbReference type="NCBI Taxonomy" id="151549"/>
    <lineage>
        <taxon>Eukaryota</taxon>
        <taxon>Metazoa</taxon>
        <taxon>Ecdysozoa</taxon>
        <taxon>Arthropoda</taxon>
        <taxon>Hexapoda</taxon>
        <taxon>Insecta</taxon>
        <taxon>Pterygota</taxon>
        <taxon>Neoptera</taxon>
        <taxon>Endopterygota</taxon>
        <taxon>Lepidoptera</taxon>
        <taxon>Glossata</taxon>
        <taxon>Ditrysia</taxon>
        <taxon>Tineoidea</taxon>
        <taxon>Psychidae</taxon>
        <taxon>Oiketicinae</taxon>
        <taxon>Eumeta</taxon>
    </lineage>
</organism>
<keyword evidence="3" id="KW-1185">Reference proteome</keyword>
<protein>
    <recommendedName>
        <fullName evidence="1">ASCC3-like N-terminal domain-containing protein</fullName>
    </recommendedName>
</protein>
<gene>
    <name evidence="2" type="ORF">EVAR_9864_1</name>
</gene>
<evidence type="ECO:0000259" key="1">
    <source>
        <dbReference type="Pfam" id="PF26582"/>
    </source>
</evidence>
<comment type="caution">
    <text evidence="2">The sequence shown here is derived from an EMBL/GenBank/DDBJ whole genome shotgun (WGS) entry which is preliminary data.</text>
</comment>
<sequence length="225" mass="26022">MIELPRITRALRAHTQLDKPRRLKPNTDVGQQNVITYEHIQRFKSWSDICDYIKQNENDPNCILILLNKLKETCQTLVGEGYTEQMLNDAAIYTLRMFLDQDIVMLKDLSKLRQMFGSVTSATANKICEIVVEIANEISEDTKAYIKLEILEDNKENLKLWGEFIECNHEPYRPIKKPLAKLAIKPATACNIVTDFSMKYDKITTTNIKTEITKPQRTLTISKVR</sequence>
<proteinExistence type="predicted"/>
<feature type="domain" description="ASCC3-like N-terminal" evidence="1">
    <location>
        <begin position="52"/>
        <end position="148"/>
    </location>
</feature>